<gene>
    <name evidence="3" type="ORF">IC612_06110</name>
</gene>
<organism evidence="3 4">
    <name type="scientific">Planobacterium oryzisoli</name>
    <dbReference type="NCBI Taxonomy" id="2771435"/>
    <lineage>
        <taxon>Bacteria</taxon>
        <taxon>Pseudomonadati</taxon>
        <taxon>Bacteroidota</taxon>
        <taxon>Flavobacteriia</taxon>
        <taxon>Flavobacteriales</taxon>
        <taxon>Weeksellaceae</taxon>
        <taxon>Chryseobacterium group</taxon>
        <taxon>Chryseobacterium</taxon>
    </lineage>
</organism>
<evidence type="ECO:0000313" key="4">
    <source>
        <dbReference type="Proteomes" id="UP000694480"/>
    </source>
</evidence>
<sequence>MENLKSKKIAVLAADGYEKSELDQPVKALKEAGAQVHIISLKPGEIKAMVDHQWEGSVPVDYTLEQAKADNYDGLVLPGGVLNPDTLRQEDKAVSFVKDFFEQNKPVAAICHGPQTLIEAGVVSGRKMTSFAAISTDLKNAGAEWVNQEVVTDGNLTTSRKPEDLPKFNQRIVEEFAKS</sequence>
<dbReference type="PANTHER" id="PTHR42733:SF12">
    <property type="entry name" value="PROTEINASE"/>
    <property type="match status" value="1"/>
</dbReference>
<dbReference type="InterPro" id="IPR006286">
    <property type="entry name" value="C56_PfpI-like"/>
</dbReference>
<protein>
    <submittedName>
        <fullName evidence="3">Type 1 glutamine amidotransferase</fullName>
    </submittedName>
</protein>
<dbReference type="SUPFAM" id="SSF52317">
    <property type="entry name" value="Class I glutamine amidotransferase-like"/>
    <property type="match status" value="1"/>
</dbReference>
<dbReference type="NCBIfam" id="TIGR01382">
    <property type="entry name" value="PfpI"/>
    <property type="match status" value="1"/>
</dbReference>
<comment type="similarity">
    <text evidence="1">Belongs to the peptidase C56 family.</text>
</comment>
<dbReference type="AlphaFoldDB" id="A0A930YW11"/>
<evidence type="ECO:0000256" key="1">
    <source>
        <dbReference type="ARBA" id="ARBA00008542"/>
    </source>
</evidence>
<dbReference type="PANTHER" id="PTHR42733">
    <property type="entry name" value="DJ-1 PROTEIN"/>
    <property type="match status" value="1"/>
</dbReference>
<evidence type="ECO:0000259" key="2">
    <source>
        <dbReference type="Pfam" id="PF01965"/>
    </source>
</evidence>
<dbReference type="RefSeq" id="WP_194739301.1">
    <property type="nucleotide sequence ID" value="NZ_JADKYY010000006.1"/>
</dbReference>
<evidence type="ECO:0000313" key="3">
    <source>
        <dbReference type="EMBL" id="MBF5027370.1"/>
    </source>
</evidence>
<comment type="caution">
    <text evidence="3">The sequence shown here is derived from an EMBL/GenBank/DDBJ whole genome shotgun (WGS) entry which is preliminary data.</text>
</comment>
<dbReference type="InterPro" id="IPR029062">
    <property type="entry name" value="Class_I_gatase-like"/>
</dbReference>
<dbReference type="Proteomes" id="UP000694480">
    <property type="component" value="Unassembled WGS sequence"/>
</dbReference>
<dbReference type="Gene3D" id="3.40.50.880">
    <property type="match status" value="1"/>
</dbReference>
<dbReference type="PROSITE" id="PS51276">
    <property type="entry name" value="PEPTIDASE_C56_PFPI"/>
    <property type="match status" value="1"/>
</dbReference>
<keyword evidence="4" id="KW-1185">Reference proteome</keyword>
<feature type="domain" description="DJ-1/PfpI" evidence="2">
    <location>
        <begin position="7"/>
        <end position="175"/>
    </location>
</feature>
<dbReference type="InterPro" id="IPR002818">
    <property type="entry name" value="DJ-1/PfpI"/>
</dbReference>
<reference evidence="3" key="1">
    <citation type="submission" date="2020-11" db="EMBL/GenBank/DDBJ databases">
        <title>Genome seq and assembly of Planobacterium sp.</title>
        <authorList>
            <person name="Chhetri G."/>
        </authorList>
    </citation>
    <scope>NUCLEOTIDE SEQUENCE</scope>
    <source>
        <strain evidence="3">GCR5</strain>
    </source>
</reference>
<dbReference type="Pfam" id="PF01965">
    <property type="entry name" value="DJ-1_PfpI"/>
    <property type="match status" value="1"/>
</dbReference>
<dbReference type="EMBL" id="JADKYY010000006">
    <property type="protein sequence ID" value="MBF5027370.1"/>
    <property type="molecule type" value="Genomic_DNA"/>
</dbReference>
<name>A0A930YW11_9FLAO</name>
<dbReference type="CDD" id="cd03134">
    <property type="entry name" value="GATase1_PfpI_like"/>
    <property type="match status" value="1"/>
</dbReference>
<proteinExistence type="inferred from homology"/>
<keyword evidence="3" id="KW-0315">Glutamine amidotransferase</keyword>
<dbReference type="PROSITE" id="PS51273">
    <property type="entry name" value="GATASE_TYPE_1"/>
    <property type="match status" value="1"/>
</dbReference>
<accession>A0A930YW11</accession>